<evidence type="ECO:0000256" key="9">
    <source>
        <dbReference type="RuleBase" id="RU365075"/>
    </source>
</evidence>
<evidence type="ECO:0000256" key="4">
    <source>
        <dbReference type="ARBA" id="ARBA00022448"/>
    </source>
</evidence>
<dbReference type="InterPro" id="IPR048369">
    <property type="entry name" value="COG6_C"/>
</dbReference>
<dbReference type="InterPro" id="IPR048368">
    <property type="entry name" value="COG6_N"/>
</dbReference>
<dbReference type="EMBL" id="RXIC02000022">
    <property type="protein sequence ID" value="KAB1215616.1"/>
    <property type="molecule type" value="Genomic_DNA"/>
</dbReference>
<dbReference type="PANTHER" id="PTHR21506">
    <property type="entry name" value="COMPONENT OF OLIGOMERIC GOLGI COMPLEX 6"/>
    <property type="match status" value="1"/>
</dbReference>
<keyword evidence="6 9" id="KW-0333">Golgi apparatus</keyword>
<comment type="function">
    <text evidence="9">Required for normal Golgi function.</text>
</comment>
<dbReference type="GO" id="GO:0015031">
    <property type="term" value="P:protein transport"/>
    <property type="evidence" value="ECO:0007669"/>
    <property type="project" value="UniProtKB-KW"/>
</dbReference>
<proteinExistence type="inferred from homology"/>
<evidence type="ECO:0000256" key="7">
    <source>
        <dbReference type="ARBA" id="ARBA00023136"/>
    </source>
</evidence>
<dbReference type="GO" id="GO:0000139">
    <property type="term" value="C:Golgi membrane"/>
    <property type="evidence" value="ECO:0007669"/>
    <property type="project" value="UniProtKB-SubCell"/>
</dbReference>
<gene>
    <name evidence="13" type="ORF">CJ030_MR4G001666</name>
</gene>
<feature type="domain" description="Conserved oligomeric complex COG6 N-terminal" evidence="11">
    <location>
        <begin position="36"/>
        <end position="147"/>
    </location>
</feature>
<keyword evidence="4 9" id="KW-0813">Transport</keyword>
<comment type="caution">
    <text evidence="13">The sequence shown here is derived from an EMBL/GenBank/DDBJ whole genome shotgun (WGS) entry which is preliminary data.</text>
</comment>
<dbReference type="OrthoDB" id="272987at2759"/>
<organism evidence="13 14">
    <name type="scientific">Morella rubra</name>
    <name type="common">Chinese bayberry</name>
    <dbReference type="NCBI Taxonomy" id="262757"/>
    <lineage>
        <taxon>Eukaryota</taxon>
        <taxon>Viridiplantae</taxon>
        <taxon>Streptophyta</taxon>
        <taxon>Embryophyta</taxon>
        <taxon>Tracheophyta</taxon>
        <taxon>Spermatophyta</taxon>
        <taxon>Magnoliopsida</taxon>
        <taxon>eudicotyledons</taxon>
        <taxon>Gunneridae</taxon>
        <taxon>Pentapetalae</taxon>
        <taxon>rosids</taxon>
        <taxon>fabids</taxon>
        <taxon>Fagales</taxon>
        <taxon>Myricaceae</taxon>
        <taxon>Morella</taxon>
    </lineage>
</organism>
<evidence type="ECO:0000256" key="10">
    <source>
        <dbReference type="SAM" id="MobiDB-lite"/>
    </source>
</evidence>
<comment type="similarity">
    <text evidence="2 9">Belongs to the COG6 family.</text>
</comment>
<dbReference type="GO" id="GO:0006891">
    <property type="term" value="P:intra-Golgi vesicle-mediated transport"/>
    <property type="evidence" value="ECO:0007669"/>
    <property type="project" value="UniProtKB-UniRule"/>
</dbReference>
<evidence type="ECO:0000256" key="3">
    <source>
        <dbReference type="ARBA" id="ARBA00020973"/>
    </source>
</evidence>
<accession>A0A6A1VU93</accession>
<protein>
    <recommendedName>
        <fullName evidence="3 9">Conserved oligomeric Golgi complex subunit 6</fullName>
        <shortName evidence="9">COG complex subunit 6</shortName>
    </recommendedName>
    <alternativeName>
        <fullName evidence="8 9">Component of oligomeric Golgi complex 6</fullName>
    </alternativeName>
</protein>
<dbReference type="Proteomes" id="UP000516437">
    <property type="component" value="Chromosome 4"/>
</dbReference>
<evidence type="ECO:0000256" key="2">
    <source>
        <dbReference type="ARBA" id="ARBA00011023"/>
    </source>
</evidence>
<evidence type="ECO:0000256" key="1">
    <source>
        <dbReference type="ARBA" id="ARBA00004395"/>
    </source>
</evidence>
<dbReference type="Pfam" id="PF06419">
    <property type="entry name" value="COG6_N"/>
    <property type="match status" value="1"/>
</dbReference>
<evidence type="ECO:0000256" key="8">
    <source>
        <dbReference type="ARBA" id="ARBA00031348"/>
    </source>
</evidence>
<evidence type="ECO:0000256" key="6">
    <source>
        <dbReference type="ARBA" id="ARBA00023034"/>
    </source>
</evidence>
<dbReference type="AlphaFoldDB" id="A0A6A1VU93"/>
<evidence type="ECO:0000256" key="5">
    <source>
        <dbReference type="ARBA" id="ARBA00022927"/>
    </source>
</evidence>
<comment type="subcellular location">
    <subcellularLocation>
        <location evidence="1 9">Golgi apparatus membrane</location>
        <topology evidence="1 9">Peripheral membrane protein</topology>
    </subcellularLocation>
</comment>
<keyword evidence="7 9" id="KW-0472">Membrane</keyword>
<reference evidence="13 14" key="1">
    <citation type="journal article" date="2019" name="Plant Biotechnol. J.">
        <title>The red bayberry genome and genetic basis of sex determination.</title>
        <authorList>
            <person name="Jia H.M."/>
            <person name="Jia H.J."/>
            <person name="Cai Q.L."/>
            <person name="Wang Y."/>
            <person name="Zhao H.B."/>
            <person name="Yang W.F."/>
            <person name="Wang G.Y."/>
            <person name="Li Y.H."/>
            <person name="Zhan D.L."/>
            <person name="Shen Y.T."/>
            <person name="Niu Q.F."/>
            <person name="Chang L."/>
            <person name="Qiu J."/>
            <person name="Zhao L."/>
            <person name="Xie H.B."/>
            <person name="Fu W.Y."/>
            <person name="Jin J."/>
            <person name="Li X.W."/>
            <person name="Jiao Y."/>
            <person name="Zhou C.C."/>
            <person name="Tu T."/>
            <person name="Chai C.Y."/>
            <person name="Gao J.L."/>
            <person name="Fan L.J."/>
            <person name="van de Weg E."/>
            <person name="Wang J.Y."/>
            <person name="Gao Z.S."/>
        </authorList>
    </citation>
    <scope>NUCLEOTIDE SEQUENCE [LARGE SCALE GENOMIC DNA]</scope>
    <source>
        <tissue evidence="13">Leaves</tissue>
    </source>
</reference>
<feature type="domain" description="Conserved Oligomeric Golgi complex subunit 6 C-terminal" evidence="12">
    <location>
        <begin position="178"/>
        <end position="694"/>
    </location>
</feature>
<sequence>MGTSAVGLAPGLSRKLKKVLECRTDTPDLVSSLNTLSTFYTENTARSRRNLRSAIETRALSINLEFLQASDAAQKALDSIEGEVTALSDCCDRIAKALNSCIVSTGDIISTTEMLKQELEATTQRQEIASCFLRDYQLSNEEVNALRDEELSDKFFKALSHVQEIHANCKILLRTHHQRAGLELMDMMAVYQEGAYERLCRWVQAECRQLGDTDNPEVSELLKTAVRCLRERPVLFKYCAEEVANMRHNALFRRFISALTRGGPGGLPRPIEVHAHDPLRYVGDMLGWLHQALASERELVLVLLDPDAVVDSGPTANRFSQSSESDFGKMESDLTFVLDRIFEGVCRPFKVRVEQVLQSQPNIMISYKLSNTLEFYSYTISDLLGRDTALCNTLWALKDAAQKTFFDILRTRGEKLLRYPPLVAVDLSPPPAVREGISMLLEIIETHNSTMIPASGNFDPVISALLDPIIQSLQMCEQAAEAHKSKGASYSSRRSRTSSDSGQINKSSVEAILSSSTSAPSSQSNETPSKIFLINCLSAIQQPLYGHEVAAEYVKNLGAMIDNHLRVLVEREVDAILRRCGLSQKMDHFRSSLNKKATHTEDGGPLAEIEETSPASLSECLKAFFGLILGSESSLPEFEQMQVPKLRSEACIQVAQSLAESYELIYKAIMDPENRYPDPKSLARHPPDQIRTILGI</sequence>
<dbReference type="InterPro" id="IPR010490">
    <property type="entry name" value="COG6"/>
</dbReference>
<dbReference type="PANTHER" id="PTHR21506:SF0">
    <property type="entry name" value="CONSERVED OLIGOMERIC GOLGI COMPLEX SUBUNIT 6"/>
    <property type="match status" value="1"/>
</dbReference>
<dbReference type="Pfam" id="PF20653">
    <property type="entry name" value="COG6_C"/>
    <property type="match status" value="1"/>
</dbReference>
<dbReference type="SMART" id="SM01087">
    <property type="entry name" value="COG6"/>
    <property type="match status" value="1"/>
</dbReference>
<evidence type="ECO:0000313" key="14">
    <source>
        <dbReference type="Proteomes" id="UP000516437"/>
    </source>
</evidence>
<keyword evidence="14" id="KW-1185">Reference proteome</keyword>
<evidence type="ECO:0000259" key="11">
    <source>
        <dbReference type="Pfam" id="PF06419"/>
    </source>
</evidence>
<keyword evidence="5 9" id="KW-0653">Protein transport</keyword>
<dbReference type="GO" id="GO:0017119">
    <property type="term" value="C:Golgi transport complex"/>
    <property type="evidence" value="ECO:0007669"/>
    <property type="project" value="UniProtKB-UniRule"/>
</dbReference>
<comment type="subunit">
    <text evidence="9">Component of the conserved oligomeric Golgi complex.</text>
</comment>
<name>A0A6A1VU93_9ROSI</name>
<evidence type="ECO:0000313" key="13">
    <source>
        <dbReference type="EMBL" id="KAB1215616.1"/>
    </source>
</evidence>
<feature type="region of interest" description="Disordered" evidence="10">
    <location>
        <begin position="484"/>
        <end position="505"/>
    </location>
</feature>
<evidence type="ECO:0000259" key="12">
    <source>
        <dbReference type="Pfam" id="PF20653"/>
    </source>
</evidence>